<name>W7JA36_PLAFA</name>
<dbReference type="AlphaFoldDB" id="W7JA36"/>
<dbReference type="PANTHER" id="PTHR48211:SF1">
    <property type="entry name" value="TETRATRICOPEPTIDE REPEAT PROTEIN"/>
    <property type="match status" value="1"/>
</dbReference>
<dbReference type="PANTHER" id="PTHR48211">
    <property type="entry name" value="PROTEIN, PUTATIVE-RELATED"/>
    <property type="match status" value="1"/>
</dbReference>
<evidence type="ECO:0000313" key="1">
    <source>
        <dbReference type="EMBL" id="EWC75912.1"/>
    </source>
</evidence>
<proteinExistence type="predicted"/>
<evidence type="ECO:0000313" key="2">
    <source>
        <dbReference type="Proteomes" id="UP000030697"/>
    </source>
</evidence>
<dbReference type="Proteomes" id="UP000030697">
    <property type="component" value="Unassembled WGS sequence"/>
</dbReference>
<protein>
    <submittedName>
        <fullName evidence="1">Uncharacterized protein</fullName>
    </submittedName>
</protein>
<dbReference type="EMBL" id="KE124615">
    <property type="protein sequence ID" value="EWC75912.1"/>
    <property type="molecule type" value="Genomic_DNA"/>
</dbReference>
<accession>W7JA36</accession>
<gene>
    <name evidence="1" type="ORF">C923_03361</name>
</gene>
<reference evidence="1 2" key="1">
    <citation type="submission" date="2013-02" db="EMBL/GenBank/DDBJ databases">
        <title>The Genome Sequence of Plasmodium falciparum UGT5.1.</title>
        <authorList>
            <consortium name="The Broad Institute Genome Sequencing Platform"/>
            <consortium name="The Broad Institute Genome Sequencing Center for Infectious Disease"/>
            <person name="Neafsey D."/>
            <person name="Cheeseman I."/>
            <person name="Volkman S."/>
            <person name="Adams J."/>
            <person name="Walker B."/>
            <person name="Young S.K."/>
            <person name="Zeng Q."/>
            <person name="Gargeya S."/>
            <person name="Fitzgerald M."/>
            <person name="Haas B."/>
            <person name="Abouelleil A."/>
            <person name="Alvarado L."/>
            <person name="Arachchi H.M."/>
            <person name="Berlin A.M."/>
            <person name="Chapman S.B."/>
            <person name="Dewar J."/>
            <person name="Goldberg J."/>
            <person name="Griggs A."/>
            <person name="Gujja S."/>
            <person name="Hansen M."/>
            <person name="Howarth C."/>
            <person name="Imamovic A."/>
            <person name="Larimer J."/>
            <person name="McCowan C."/>
            <person name="Murphy C."/>
            <person name="Neiman D."/>
            <person name="Pearson M."/>
            <person name="Priest M."/>
            <person name="Roberts A."/>
            <person name="Saif S."/>
            <person name="Shea T."/>
            <person name="Sisk P."/>
            <person name="Sykes S."/>
            <person name="Wortman J."/>
            <person name="Nusbaum C."/>
            <person name="Birren B."/>
        </authorList>
    </citation>
    <scope>NUCLEOTIDE SEQUENCE [LARGE SCALE GENOMIC DNA]</scope>
    <source>
        <strain evidence="1 2">UGT5.1</strain>
    </source>
</reference>
<sequence>MLIFKEIINLCHENKIFTFKNKIKHKQNDTKKNHRVLHPERFIHSTDKDQYIKIGGKHNVDNKESFDNKQKYIKTQRNLSTRSYMNTYYKDDINNSENCLLKRNKVQNELEKDHIYTSQGLHKKRSFSSCSDYVNKQDEYEKKKRTKKQNEFIINKNIIIKGKEDIISHSIVDMRNKIKKRNYEGGVKNELKNESKDIYDECKENQNIYKEKQNIYKEKKKKKKNLYKDEQNCMEMTNIQTYKNELKSIVQKMNKHFVFKNMSVFMLNFCSLYINGEYEEIIHLYKEEYFYINFNIFYIYIKSLIKLKKYELCLKYISYINDDNIDGNNINGNNIDGNNINGNNINGDNINLYNKIILTFLSALCFEKLNKLKLSITEYCKVVVHQIDNIIKDENKEYNKHDSDDNNKNYKNKYNNICNYNYNYNYQCFLDPIKIHPFILICLDKVIGTHQLKIHEENTLIKYVQLHYDFNKLFHFYICKVHTMDNIQKYDIKEYMNIHNDITFEFVKDPRSRKNNIYSIQINDKNLLYGNNKAKNQNDYNINNNIRKMNRNVEKTQNCYYNRKSELRDGCYDPKRLMYHFPFFDEKKNKNKKKKKKGKIYT</sequence>
<organism evidence="1 2">
    <name type="scientific">Plasmodium falciparum UGT5.1</name>
    <dbReference type="NCBI Taxonomy" id="1237627"/>
    <lineage>
        <taxon>Eukaryota</taxon>
        <taxon>Sar</taxon>
        <taxon>Alveolata</taxon>
        <taxon>Apicomplexa</taxon>
        <taxon>Aconoidasida</taxon>
        <taxon>Haemosporida</taxon>
        <taxon>Plasmodiidae</taxon>
        <taxon>Plasmodium</taxon>
        <taxon>Plasmodium (Laverania)</taxon>
    </lineage>
</organism>